<evidence type="ECO:0000313" key="4">
    <source>
        <dbReference type="Proteomes" id="UP000382040"/>
    </source>
</evidence>
<dbReference type="RefSeq" id="WP_150559636.1">
    <property type="nucleotide sequence ID" value="NZ_CABPST010000004.1"/>
</dbReference>
<dbReference type="Pfam" id="PF09850">
    <property type="entry name" value="DotU"/>
    <property type="match status" value="1"/>
</dbReference>
<proteinExistence type="predicted"/>
<dbReference type="Proteomes" id="UP000382040">
    <property type="component" value="Unassembled WGS sequence"/>
</dbReference>
<evidence type="ECO:0000259" key="2">
    <source>
        <dbReference type="Pfam" id="PF09850"/>
    </source>
</evidence>
<dbReference type="OrthoDB" id="6998040at2"/>
<dbReference type="EMBL" id="CABPST010000004">
    <property type="protein sequence ID" value="VVE88351.1"/>
    <property type="molecule type" value="Genomic_DNA"/>
</dbReference>
<dbReference type="PANTHER" id="PTHR38033">
    <property type="entry name" value="MEMBRANE PROTEIN-RELATED"/>
    <property type="match status" value="1"/>
</dbReference>
<sequence>MNAVAIETAASATTDTMAPSTNAAASVTPIRPFMRDVALLVATLAGGGTVPDSAALRARSQELLDEFDAALARGGIGAEVKADASVALCALLDETALRYLSDNDRAGWEFAPLQVERFGVHDAGERVFARLDTHLATSATSADVLEFYSAILGLGFVGRYALLGDAKRRELIADLDNRIAALRPQVEPPFVIERTNRRLSDWFCRLSPWAMAGLACVIAALVWGVWHTALSVQLSHIVPAKSVAAPHAAAARP</sequence>
<keyword evidence="1" id="KW-0472">Membrane</keyword>
<name>A0A5E5BPY2_9BURK</name>
<dbReference type="InterPro" id="IPR017732">
    <property type="entry name" value="T4/T6SS_DotU"/>
</dbReference>
<accession>A0A5E5BPY2</accession>
<evidence type="ECO:0000313" key="3">
    <source>
        <dbReference type="EMBL" id="VVE88351.1"/>
    </source>
</evidence>
<dbReference type="Gene3D" id="1.25.40.590">
    <property type="entry name" value="Type IV / VI secretion system, DotU"/>
    <property type="match status" value="1"/>
</dbReference>
<feature type="domain" description="Type IV / VI secretion system DotU" evidence="2">
    <location>
        <begin position="32"/>
        <end position="227"/>
    </location>
</feature>
<dbReference type="NCBIfam" id="TIGR03349">
    <property type="entry name" value="IV_VI_DotU"/>
    <property type="match status" value="1"/>
</dbReference>
<dbReference type="AlphaFoldDB" id="A0A5E5BPY2"/>
<protein>
    <recommendedName>
        <fullName evidence="2">Type IV / VI secretion system DotU domain-containing protein</fullName>
    </recommendedName>
</protein>
<keyword evidence="4" id="KW-1185">Reference proteome</keyword>
<organism evidence="3 4">
    <name type="scientific">Pandoraea bronchicola</name>
    <dbReference type="NCBI Taxonomy" id="2508287"/>
    <lineage>
        <taxon>Bacteria</taxon>
        <taxon>Pseudomonadati</taxon>
        <taxon>Pseudomonadota</taxon>
        <taxon>Betaproteobacteria</taxon>
        <taxon>Burkholderiales</taxon>
        <taxon>Burkholderiaceae</taxon>
        <taxon>Pandoraea</taxon>
    </lineage>
</organism>
<dbReference type="InterPro" id="IPR038522">
    <property type="entry name" value="T4/T6SS_DotU_sf"/>
</dbReference>
<gene>
    <name evidence="3" type="ORF">PBR20603_02300</name>
</gene>
<dbReference type="PANTHER" id="PTHR38033:SF1">
    <property type="entry name" value="DOTU FAMILY TYPE IV_VI SECRETION SYSTEM PROTEIN"/>
    <property type="match status" value="1"/>
</dbReference>
<keyword evidence="1" id="KW-0812">Transmembrane</keyword>
<evidence type="ECO:0000256" key="1">
    <source>
        <dbReference type="SAM" id="Phobius"/>
    </source>
</evidence>
<feature type="transmembrane region" description="Helical" evidence="1">
    <location>
        <begin position="206"/>
        <end position="226"/>
    </location>
</feature>
<keyword evidence="1" id="KW-1133">Transmembrane helix</keyword>
<reference evidence="3 4" key="1">
    <citation type="submission" date="2019-08" db="EMBL/GenBank/DDBJ databases">
        <authorList>
            <person name="Peeters C."/>
        </authorList>
    </citation>
    <scope>NUCLEOTIDE SEQUENCE [LARGE SCALE GENOMIC DNA]</scope>
    <source>
        <strain evidence="3 4">LMG 20603</strain>
    </source>
</reference>